<protein>
    <submittedName>
        <fullName evidence="3">YaiO family outer membrane beta-barrel protein</fullName>
    </submittedName>
</protein>
<evidence type="ECO:0000256" key="1">
    <source>
        <dbReference type="PROSITE-ProRule" id="PRU00339"/>
    </source>
</evidence>
<keyword evidence="4" id="KW-1185">Reference proteome</keyword>
<feature type="signal peptide" evidence="2">
    <location>
        <begin position="1"/>
        <end position="20"/>
    </location>
</feature>
<dbReference type="NCBIfam" id="TIGR04390">
    <property type="entry name" value="OMP_YaiO_dom"/>
    <property type="match status" value="1"/>
</dbReference>
<feature type="repeat" description="TPR" evidence="1">
    <location>
        <begin position="55"/>
        <end position="88"/>
    </location>
</feature>
<dbReference type="InterPro" id="IPR019734">
    <property type="entry name" value="TPR_rpt"/>
</dbReference>
<keyword evidence="2" id="KW-0732">Signal</keyword>
<evidence type="ECO:0000256" key="2">
    <source>
        <dbReference type="SAM" id="SignalP"/>
    </source>
</evidence>
<dbReference type="AlphaFoldDB" id="A0A6I4U7G4"/>
<evidence type="ECO:0000313" key="3">
    <source>
        <dbReference type="EMBL" id="MXP10392.1"/>
    </source>
</evidence>
<dbReference type="Gene3D" id="1.25.40.10">
    <property type="entry name" value="Tetratricopeptide repeat domain"/>
    <property type="match status" value="1"/>
</dbReference>
<dbReference type="EMBL" id="WTYR01000001">
    <property type="protein sequence ID" value="MXP10392.1"/>
    <property type="molecule type" value="Genomic_DNA"/>
</dbReference>
<dbReference type="Proteomes" id="UP000429229">
    <property type="component" value="Unassembled WGS sequence"/>
</dbReference>
<name>A0A6I4U7G4_9SPHN</name>
<feature type="chain" id="PRO_5026262415" evidence="2">
    <location>
        <begin position="21"/>
        <end position="366"/>
    </location>
</feature>
<reference evidence="3 4" key="1">
    <citation type="submission" date="2019-12" db="EMBL/GenBank/DDBJ databases">
        <title>Genomic-based taxomic classification of the family Erythrobacteraceae.</title>
        <authorList>
            <person name="Xu L."/>
        </authorList>
    </citation>
    <scope>NUCLEOTIDE SEQUENCE [LARGE SCALE GENOMIC DNA]</scope>
    <source>
        <strain evidence="3 4">LMG 29519</strain>
    </source>
</reference>
<dbReference type="RefSeq" id="WP_160617003.1">
    <property type="nucleotide sequence ID" value="NZ_WTYR01000001.1"/>
</dbReference>
<evidence type="ECO:0000313" key="4">
    <source>
        <dbReference type="Proteomes" id="UP000429229"/>
    </source>
</evidence>
<sequence>MASRAAILAALALYATPAFAQEDAREQASEALASGDPERAVEILEQASDTAPEDADLLRRLASAQAASEDLPGALRTIDRALQLAPQDNDIRLARARILLWIDRPHEARQQAEEVAAQDPDYPELGQVLRSIDSTLQPPRRFGVGLAVGASRIELESGTSNTWKSLGMDAFGQVGANTLALSVQHEVRAGSDTRLALRMDHRVGGGTIYLAGAVTPSADFREEWSVSAGGALTLGDNVTALLDVRHSEYAATSVTSLQPALRVSPTGDLDLTARAIVLFQERDDARIGATVRADYRLATGPSLFAGAAVYPDTEAGITRQVRGVFGGVALPLTQRLALTLVGEYEERRQSYTRKGMALGLSWRFGG</sequence>
<organism evidence="3 4">
    <name type="scientific">Alteriqipengyuania halimionae</name>
    <dbReference type="NCBI Taxonomy" id="1926630"/>
    <lineage>
        <taxon>Bacteria</taxon>
        <taxon>Pseudomonadati</taxon>
        <taxon>Pseudomonadota</taxon>
        <taxon>Alphaproteobacteria</taxon>
        <taxon>Sphingomonadales</taxon>
        <taxon>Erythrobacteraceae</taxon>
        <taxon>Alteriqipengyuania</taxon>
    </lineage>
</organism>
<dbReference type="Pfam" id="PF14559">
    <property type="entry name" value="TPR_19"/>
    <property type="match status" value="1"/>
</dbReference>
<gene>
    <name evidence="3" type="primary">yaiO</name>
    <name evidence="3" type="ORF">GRI68_09410</name>
</gene>
<keyword evidence="1" id="KW-0802">TPR repeat</keyword>
<dbReference type="SUPFAM" id="SSF48452">
    <property type="entry name" value="TPR-like"/>
    <property type="match status" value="1"/>
</dbReference>
<dbReference type="InterPro" id="IPR030887">
    <property type="entry name" value="Beta-barrel_YaiO"/>
</dbReference>
<comment type="caution">
    <text evidence="3">The sequence shown here is derived from an EMBL/GenBank/DDBJ whole genome shotgun (WGS) entry which is preliminary data.</text>
</comment>
<dbReference type="PROSITE" id="PS50005">
    <property type="entry name" value="TPR"/>
    <property type="match status" value="1"/>
</dbReference>
<dbReference type="InterPro" id="IPR011990">
    <property type="entry name" value="TPR-like_helical_dom_sf"/>
</dbReference>
<proteinExistence type="predicted"/>
<dbReference type="OrthoDB" id="8038200at2"/>
<accession>A0A6I4U7G4</accession>